<dbReference type="InterPro" id="IPR050469">
    <property type="entry name" value="Diguanylate_Cyclase"/>
</dbReference>
<evidence type="ECO:0000313" key="7">
    <source>
        <dbReference type="Proteomes" id="UP001201273"/>
    </source>
</evidence>
<dbReference type="InterPro" id="IPR029787">
    <property type="entry name" value="Nucleotide_cyclase"/>
</dbReference>
<evidence type="ECO:0000256" key="2">
    <source>
        <dbReference type="ARBA" id="ARBA00034247"/>
    </source>
</evidence>
<dbReference type="CDD" id="cd01949">
    <property type="entry name" value="GGDEF"/>
    <property type="match status" value="1"/>
</dbReference>
<feature type="modified residue" description="4-aspartylphosphate" evidence="3">
    <location>
        <position position="66"/>
    </location>
</feature>
<keyword evidence="7" id="KW-1185">Reference proteome</keyword>
<evidence type="ECO:0000259" key="5">
    <source>
        <dbReference type="PROSITE" id="PS50887"/>
    </source>
</evidence>
<evidence type="ECO:0000313" key="6">
    <source>
        <dbReference type="EMBL" id="MCE2595210.1"/>
    </source>
</evidence>
<comment type="catalytic activity">
    <reaction evidence="2">
        <text>2 GTP = 3',3'-c-di-GMP + 2 diphosphate</text>
        <dbReference type="Rhea" id="RHEA:24898"/>
        <dbReference type="ChEBI" id="CHEBI:33019"/>
        <dbReference type="ChEBI" id="CHEBI:37565"/>
        <dbReference type="ChEBI" id="CHEBI:58805"/>
        <dbReference type="EC" id="2.7.7.65"/>
    </reaction>
</comment>
<proteinExistence type="predicted"/>
<evidence type="ECO:0000256" key="1">
    <source>
        <dbReference type="ARBA" id="ARBA00012528"/>
    </source>
</evidence>
<dbReference type="PROSITE" id="PS50887">
    <property type="entry name" value="GGDEF"/>
    <property type="match status" value="1"/>
</dbReference>
<organism evidence="6 7">
    <name type="scientific">Motilimonas cestriensis</name>
    <dbReference type="NCBI Taxonomy" id="2742685"/>
    <lineage>
        <taxon>Bacteria</taxon>
        <taxon>Pseudomonadati</taxon>
        <taxon>Pseudomonadota</taxon>
        <taxon>Gammaproteobacteria</taxon>
        <taxon>Alteromonadales</taxon>
        <taxon>Alteromonadales genera incertae sedis</taxon>
        <taxon>Motilimonas</taxon>
    </lineage>
</organism>
<dbReference type="PANTHER" id="PTHR45138">
    <property type="entry name" value="REGULATORY COMPONENTS OF SENSORY TRANSDUCTION SYSTEM"/>
    <property type="match status" value="1"/>
</dbReference>
<evidence type="ECO:0000259" key="4">
    <source>
        <dbReference type="PROSITE" id="PS50110"/>
    </source>
</evidence>
<dbReference type="RefSeq" id="WP_233052704.1">
    <property type="nucleotide sequence ID" value="NZ_JAIMJA010000009.1"/>
</dbReference>
<dbReference type="Gene3D" id="3.30.70.270">
    <property type="match status" value="1"/>
</dbReference>
<dbReference type="InterPro" id="IPR011006">
    <property type="entry name" value="CheY-like_superfamily"/>
</dbReference>
<dbReference type="GO" id="GO:0052621">
    <property type="term" value="F:diguanylate cyclase activity"/>
    <property type="evidence" value="ECO:0007669"/>
    <property type="project" value="UniProtKB-EC"/>
</dbReference>
<feature type="domain" description="Response regulatory" evidence="4">
    <location>
        <begin position="18"/>
        <end position="133"/>
    </location>
</feature>
<dbReference type="PANTHER" id="PTHR45138:SF9">
    <property type="entry name" value="DIGUANYLATE CYCLASE DGCM-RELATED"/>
    <property type="match status" value="1"/>
</dbReference>
<keyword evidence="6" id="KW-0808">Transferase</keyword>
<dbReference type="SMART" id="SM00267">
    <property type="entry name" value="GGDEF"/>
    <property type="match status" value="1"/>
</dbReference>
<dbReference type="EMBL" id="JAIMJA010000009">
    <property type="protein sequence ID" value="MCE2595210.1"/>
    <property type="molecule type" value="Genomic_DNA"/>
</dbReference>
<dbReference type="SMART" id="SM00448">
    <property type="entry name" value="REC"/>
    <property type="match status" value="1"/>
</dbReference>
<feature type="domain" description="GGDEF" evidence="5">
    <location>
        <begin position="176"/>
        <end position="311"/>
    </location>
</feature>
<dbReference type="SUPFAM" id="SSF55073">
    <property type="entry name" value="Nucleotide cyclase"/>
    <property type="match status" value="1"/>
</dbReference>
<gene>
    <name evidence="6" type="ORF">K6Y31_10330</name>
</gene>
<name>A0ABS8W9Q4_9GAMM</name>
<dbReference type="EC" id="2.7.7.65" evidence="1"/>
<dbReference type="Gene3D" id="3.40.50.2300">
    <property type="match status" value="1"/>
</dbReference>
<keyword evidence="3" id="KW-0597">Phosphoprotein</keyword>
<dbReference type="NCBIfam" id="TIGR00254">
    <property type="entry name" value="GGDEF"/>
    <property type="match status" value="1"/>
</dbReference>
<sequence length="329" mass="37691">MPLSQLNDNAELDLSQSKILVVDDQPINIQTIYNILSEEYVVLAATSGEEAIEVLKDNLPDLILLDVFLPNKARNELCQCVKQRLELGNIPIIFVISMHQPEEEDACWQGGGIDFITKPISPLTLKNRVKSHLTLKFQTDMLQKLVFIDGLTGVFNRRYFDIHLNKQENKSIRCRNDTAILMIDIDYFKLFNDHYSHIKGDEALKTVAELIRSALLRPLDFVCRYGGEEFVVVLPDTNIFGALKVAERIRKSIYNKKIVHVCSPHHFVTVSIGASTFLESIDEKHHPVEEADRYLYEAKKAGRNQVYCPVEHFYKTSRKQDETNTIKSI</sequence>
<dbReference type="InterPro" id="IPR000160">
    <property type="entry name" value="GGDEF_dom"/>
</dbReference>
<dbReference type="Proteomes" id="UP001201273">
    <property type="component" value="Unassembled WGS sequence"/>
</dbReference>
<protein>
    <recommendedName>
        <fullName evidence="1">diguanylate cyclase</fullName>
        <ecNumber evidence="1">2.7.7.65</ecNumber>
    </recommendedName>
</protein>
<dbReference type="InterPro" id="IPR043128">
    <property type="entry name" value="Rev_trsase/Diguanyl_cyclase"/>
</dbReference>
<reference evidence="6 7" key="1">
    <citation type="journal article" date="2022" name="Environ. Microbiol. Rep.">
        <title>Eco-phylogenetic analyses reveal divergent evolution of vitamin B12 metabolism in the marine bacterial family 'Psychromonadaceae'.</title>
        <authorList>
            <person name="Jin X."/>
            <person name="Yang Y."/>
            <person name="Cao H."/>
            <person name="Gao B."/>
            <person name="Zhao Z."/>
        </authorList>
    </citation>
    <scope>NUCLEOTIDE SEQUENCE [LARGE SCALE GENOMIC DNA]</scope>
    <source>
        <strain evidence="6 7">MKS20</strain>
    </source>
</reference>
<dbReference type="Pfam" id="PF00072">
    <property type="entry name" value="Response_reg"/>
    <property type="match status" value="1"/>
</dbReference>
<dbReference type="Pfam" id="PF00990">
    <property type="entry name" value="GGDEF"/>
    <property type="match status" value="1"/>
</dbReference>
<comment type="caution">
    <text evidence="6">The sequence shown here is derived from an EMBL/GenBank/DDBJ whole genome shotgun (WGS) entry which is preliminary data.</text>
</comment>
<dbReference type="PROSITE" id="PS50110">
    <property type="entry name" value="RESPONSE_REGULATORY"/>
    <property type="match status" value="1"/>
</dbReference>
<keyword evidence="6" id="KW-0548">Nucleotidyltransferase</keyword>
<dbReference type="SUPFAM" id="SSF52172">
    <property type="entry name" value="CheY-like"/>
    <property type="match status" value="1"/>
</dbReference>
<evidence type="ECO:0000256" key="3">
    <source>
        <dbReference type="PROSITE-ProRule" id="PRU00169"/>
    </source>
</evidence>
<accession>A0ABS8W9Q4</accession>
<dbReference type="InterPro" id="IPR001789">
    <property type="entry name" value="Sig_transdc_resp-reg_receiver"/>
</dbReference>